<sequence>MTLIRQHARAEAASILTWAVLLGFVGFITTSLWRYVLNSGALDVLDDLLRSATGTLKGLIGTDGASLTYLDGWIQSYVLGNWLSLLYVIFTALFVAGMVTREMDRRTMAFLLSLPVTRAQLLVSRWMVLLGALAVLHLSHFAGILLGLAALGEAGHPGRYALAEANSLLLYLFVGGLMLVVSLFIDDFGPGTGATLGVGLGLVFVHMSTGDATGALKALRGALPFSFYDVQAIVMQGEVPWGDLALLGGGSLLLLFLAVRLFQRKQIAV</sequence>
<dbReference type="Pfam" id="PF12679">
    <property type="entry name" value="ABC2_membrane_2"/>
    <property type="match status" value="1"/>
</dbReference>
<dbReference type="RefSeq" id="WP_209465382.1">
    <property type="nucleotide sequence ID" value="NZ_JAGGLG010000003.1"/>
</dbReference>
<keyword evidence="1" id="KW-0472">Membrane</keyword>
<keyword evidence="3" id="KW-1185">Reference proteome</keyword>
<proteinExistence type="predicted"/>
<comment type="caution">
    <text evidence="2">The sequence shown here is derived from an EMBL/GenBank/DDBJ whole genome shotgun (WGS) entry which is preliminary data.</text>
</comment>
<evidence type="ECO:0000313" key="2">
    <source>
        <dbReference type="EMBL" id="MBP2017237.1"/>
    </source>
</evidence>
<feature type="transmembrane region" description="Helical" evidence="1">
    <location>
        <begin position="79"/>
        <end position="99"/>
    </location>
</feature>
<gene>
    <name evidence="2" type="ORF">J2Z79_000611</name>
</gene>
<feature type="transmembrane region" description="Helical" evidence="1">
    <location>
        <begin position="168"/>
        <end position="185"/>
    </location>
</feature>
<organism evidence="2 3">
    <name type="scientific">Symbiobacterium terraclitae</name>
    <dbReference type="NCBI Taxonomy" id="557451"/>
    <lineage>
        <taxon>Bacteria</taxon>
        <taxon>Bacillati</taxon>
        <taxon>Bacillota</taxon>
        <taxon>Clostridia</taxon>
        <taxon>Eubacteriales</taxon>
        <taxon>Symbiobacteriaceae</taxon>
        <taxon>Symbiobacterium</taxon>
    </lineage>
</organism>
<dbReference type="EMBL" id="JAGGLG010000003">
    <property type="protein sequence ID" value="MBP2017237.1"/>
    <property type="molecule type" value="Genomic_DNA"/>
</dbReference>
<keyword evidence="1" id="KW-0812">Transmembrane</keyword>
<evidence type="ECO:0000256" key="1">
    <source>
        <dbReference type="SAM" id="Phobius"/>
    </source>
</evidence>
<feature type="transmembrane region" description="Helical" evidence="1">
    <location>
        <begin position="126"/>
        <end position="148"/>
    </location>
</feature>
<evidence type="ECO:0000313" key="3">
    <source>
        <dbReference type="Proteomes" id="UP001519289"/>
    </source>
</evidence>
<dbReference type="PANTHER" id="PTHR37305">
    <property type="entry name" value="INTEGRAL MEMBRANE PROTEIN-RELATED"/>
    <property type="match status" value="1"/>
</dbReference>
<feature type="transmembrane region" description="Helical" evidence="1">
    <location>
        <begin position="12"/>
        <end position="36"/>
    </location>
</feature>
<reference evidence="2 3" key="1">
    <citation type="submission" date="2021-03" db="EMBL/GenBank/DDBJ databases">
        <title>Genomic Encyclopedia of Type Strains, Phase IV (KMG-IV): sequencing the most valuable type-strain genomes for metagenomic binning, comparative biology and taxonomic classification.</title>
        <authorList>
            <person name="Goeker M."/>
        </authorList>
    </citation>
    <scope>NUCLEOTIDE SEQUENCE [LARGE SCALE GENOMIC DNA]</scope>
    <source>
        <strain evidence="2 3">DSM 27138</strain>
    </source>
</reference>
<dbReference type="PANTHER" id="PTHR37305:SF1">
    <property type="entry name" value="MEMBRANE PROTEIN"/>
    <property type="match status" value="1"/>
</dbReference>
<name>A0ABS4JNW6_9FIRM</name>
<feature type="transmembrane region" description="Helical" evidence="1">
    <location>
        <begin position="244"/>
        <end position="262"/>
    </location>
</feature>
<feature type="transmembrane region" description="Helical" evidence="1">
    <location>
        <begin position="192"/>
        <end position="209"/>
    </location>
</feature>
<accession>A0ABS4JNW6</accession>
<protein>
    <submittedName>
        <fullName evidence="2">ABC-2 type transport system permease protein</fullName>
    </submittedName>
</protein>
<keyword evidence="1" id="KW-1133">Transmembrane helix</keyword>
<dbReference type="Proteomes" id="UP001519289">
    <property type="component" value="Unassembled WGS sequence"/>
</dbReference>